<dbReference type="RefSeq" id="WP_280662018.1">
    <property type="nucleotide sequence ID" value="NZ_CP120374.1"/>
</dbReference>
<evidence type="ECO:0008006" key="3">
    <source>
        <dbReference type="Google" id="ProtNLM"/>
    </source>
</evidence>
<dbReference type="InterPro" id="IPR036291">
    <property type="entry name" value="NAD(P)-bd_dom_sf"/>
</dbReference>
<organism evidence="1 2">
    <name type="scientific">Sinorhizobium garamanticum</name>
    <dbReference type="NCBI Taxonomy" id="680247"/>
    <lineage>
        <taxon>Bacteria</taxon>
        <taxon>Pseudomonadati</taxon>
        <taxon>Pseudomonadota</taxon>
        <taxon>Alphaproteobacteria</taxon>
        <taxon>Hyphomicrobiales</taxon>
        <taxon>Rhizobiaceae</taxon>
        <taxon>Sinorhizobium/Ensifer group</taxon>
        <taxon>Sinorhizobium</taxon>
    </lineage>
</organism>
<keyword evidence="2" id="KW-1185">Reference proteome</keyword>
<sequence length="47" mass="4870">MIEPLRVGVIGLGFFGGRHARVHADHPAAGLIGVADLDPVRVAGWPA</sequence>
<name>A0ABY8DGN2_9HYPH</name>
<reference evidence="1 2" key="1">
    <citation type="submission" date="2023-03" db="EMBL/GenBank/DDBJ databases">
        <authorList>
            <person name="Kaur S."/>
            <person name="Espinosa-Saiz D."/>
            <person name="Velazquez E."/>
            <person name="Menendez E."/>
            <person name="diCenzo G.C."/>
        </authorList>
    </citation>
    <scope>NUCLEOTIDE SEQUENCE [LARGE SCALE GENOMIC DNA]</scope>
    <source>
        <strain evidence="1 2">LMG 24692</strain>
    </source>
</reference>
<dbReference type="SUPFAM" id="SSF51735">
    <property type="entry name" value="NAD(P)-binding Rossmann-fold domains"/>
    <property type="match status" value="1"/>
</dbReference>
<evidence type="ECO:0000313" key="1">
    <source>
        <dbReference type="EMBL" id="WEX90051.1"/>
    </source>
</evidence>
<evidence type="ECO:0000313" key="2">
    <source>
        <dbReference type="Proteomes" id="UP001229355"/>
    </source>
</evidence>
<dbReference type="Proteomes" id="UP001229355">
    <property type="component" value="Chromosome 2"/>
</dbReference>
<dbReference type="EMBL" id="CP120374">
    <property type="protein sequence ID" value="WEX90051.1"/>
    <property type="molecule type" value="Genomic_DNA"/>
</dbReference>
<dbReference type="Gene3D" id="3.40.50.720">
    <property type="entry name" value="NAD(P)-binding Rossmann-like Domain"/>
    <property type="match status" value="1"/>
</dbReference>
<gene>
    <name evidence="1" type="ORF">PZN02_005398</name>
</gene>
<proteinExistence type="predicted"/>
<accession>A0ABY8DGN2</accession>
<protein>
    <recommendedName>
        <fullName evidence="3">Gfo/Idh/MocA family oxidoreductase</fullName>
    </recommendedName>
</protein>